<reference evidence="3 4" key="1">
    <citation type="submission" date="2018-03" db="EMBL/GenBank/DDBJ databases">
        <authorList>
            <person name="Gulvik C.A."/>
        </authorList>
    </citation>
    <scope>NUCLEOTIDE SEQUENCE [LARGE SCALE GENOMIC DNA]</scope>
    <source>
        <strain evidence="3 4">JCM 31581</strain>
    </source>
</reference>
<dbReference type="Pfam" id="PF09084">
    <property type="entry name" value="NMT1"/>
    <property type="match status" value="1"/>
</dbReference>
<gene>
    <name evidence="3" type="ORF">C7P63_04230</name>
</gene>
<name>A0A3R9ZXZ4_9ENTE</name>
<comment type="caution">
    <text evidence="3">The sequence shown here is derived from an EMBL/GenBank/DDBJ whole genome shotgun (WGS) entry which is preliminary data.</text>
</comment>
<evidence type="ECO:0000313" key="3">
    <source>
        <dbReference type="EMBL" id="RST90287.1"/>
    </source>
</evidence>
<dbReference type="InterPro" id="IPR001638">
    <property type="entry name" value="Solute-binding_3/MltF_N"/>
</dbReference>
<dbReference type="SMART" id="SM00062">
    <property type="entry name" value="PBPb"/>
    <property type="match status" value="1"/>
</dbReference>
<dbReference type="Gene3D" id="3.40.190.10">
    <property type="entry name" value="Periplasmic binding protein-like II"/>
    <property type="match status" value="2"/>
</dbReference>
<evidence type="ECO:0000259" key="2">
    <source>
        <dbReference type="SMART" id="SM00062"/>
    </source>
</evidence>
<accession>A0A3R9ZXZ4</accession>
<sequence>MIIIISLMKVGKVNMKKKIFIGLMAAMAISLLVACQPKNNQSKKEAKPTKTDQVTKIKLGVMPSTDNIPFLLAQKEGFDQKNGVDLSLKVFKNPLDRDAALQAGEVDGVITDLVGVAIYQQGGLDVKVIGVPYDQFDLVVKDPAIQKLSDLKGKQVTFSKKTATAYAVDQMLQHDNLQMSDITVTEIPQVPTRLEMLKNDKVDGAILPEPFTTIAKAQGMHVLQSTKDIGVETFAIGFPKNVLEQKKQGITGLITAYNEGADYVKNHDKAEYLDLFVKNVGFPSELQDKIEIPDYGHLASVKEKDVTDAFQWSKKAGLLKKDITAEDVIYDYSK</sequence>
<comment type="similarity">
    <text evidence="1">Belongs to the bacterial solute-binding protein SsuA/TauA family.</text>
</comment>
<protein>
    <recommendedName>
        <fullName evidence="2">Solute-binding protein family 3/N-terminal domain-containing protein</fullName>
    </recommendedName>
</protein>
<dbReference type="InterPro" id="IPR015168">
    <property type="entry name" value="SsuA/THI5"/>
</dbReference>
<evidence type="ECO:0000313" key="4">
    <source>
        <dbReference type="Proteomes" id="UP000277864"/>
    </source>
</evidence>
<evidence type="ECO:0000256" key="1">
    <source>
        <dbReference type="ARBA" id="ARBA00010742"/>
    </source>
</evidence>
<dbReference type="AlphaFoldDB" id="A0A3R9ZXZ4"/>
<organism evidence="3 4">
    <name type="scientific">Vagococcus humatus</name>
    <dbReference type="NCBI Taxonomy" id="1889241"/>
    <lineage>
        <taxon>Bacteria</taxon>
        <taxon>Bacillati</taxon>
        <taxon>Bacillota</taxon>
        <taxon>Bacilli</taxon>
        <taxon>Lactobacillales</taxon>
        <taxon>Enterococcaceae</taxon>
        <taxon>Vagococcus</taxon>
    </lineage>
</organism>
<keyword evidence="4" id="KW-1185">Reference proteome</keyword>
<dbReference type="PANTHER" id="PTHR30024">
    <property type="entry name" value="ALIPHATIC SULFONATES-BINDING PROTEIN-RELATED"/>
    <property type="match status" value="1"/>
</dbReference>
<dbReference type="OrthoDB" id="9815602at2"/>
<dbReference type="EMBL" id="PXZH01000001">
    <property type="protein sequence ID" value="RST90287.1"/>
    <property type="molecule type" value="Genomic_DNA"/>
</dbReference>
<dbReference type="Proteomes" id="UP000277864">
    <property type="component" value="Unassembled WGS sequence"/>
</dbReference>
<proteinExistence type="inferred from homology"/>
<dbReference type="SUPFAM" id="SSF53850">
    <property type="entry name" value="Periplasmic binding protein-like II"/>
    <property type="match status" value="1"/>
</dbReference>
<feature type="domain" description="Solute-binding protein family 3/N-terminal" evidence="2">
    <location>
        <begin position="56"/>
        <end position="283"/>
    </location>
</feature>